<sequence>MVCFFCCHGRGIPTANEARRCLPVLTLRLLGTVALLVIVVVFGAKAVSLTTILQISGLSANLVFLLCECGCSASYIASELNVDDDDNRLAGCFEIMAMIPCHVAGSVLLILSYAERGALDDEVVAFICLCIGVLWAIGALGGCLLVTGLIDNESVCGLLLCDDVGILGRLCCCHRSAAPTTWPSIGRTAGPIQFGAPSHLHGRRRDTYMTASVPYASCWTRGAMRVRTCGY</sequence>
<protein>
    <submittedName>
        <fullName evidence="2">Uncharacterized protein</fullName>
    </submittedName>
</protein>
<proteinExistence type="evidence at transcript level"/>
<feature type="transmembrane region" description="Helical" evidence="1">
    <location>
        <begin position="58"/>
        <end position="77"/>
    </location>
</feature>
<evidence type="ECO:0000256" key="1">
    <source>
        <dbReference type="SAM" id="Phobius"/>
    </source>
</evidence>
<feature type="transmembrane region" description="Helical" evidence="1">
    <location>
        <begin position="29"/>
        <end position="52"/>
    </location>
</feature>
<keyword evidence="1" id="KW-1133">Transmembrane helix</keyword>
<feature type="transmembrane region" description="Helical" evidence="1">
    <location>
        <begin position="123"/>
        <end position="150"/>
    </location>
</feature>
<evidence type="ECO:0000313" key="2">
    <source>
        <dbReference type="EMBL" id="ABI14329.1"/>
    </source>
</evidence>
<reference evidence="2" key="1">
    <citation type="journal article" date="2007" name="Proc. Natl. Acad. Sci. U.S.A.">
        <title>Spliced leader RNA trans-splicing in dinoflagellates.</title>
        <authorList>
            <person name="Zhang H."/>
            <person name="Hou Y."/>
            <person name="Miranda L."/>
            <person name="Campbell D.A."/>
            <person name="Sturm N.R."/>
            <person name="Gaasterland T."/>
            <person name="Lin S."/>
        </authorList>
    </citation>
    <scope>NUCLEOTIDE SEQUENCE</scope>
</reference>
<dbReference type="AlphaFoldDB" id="A3E3R2"/>
<keyword evidence="1" id="KW-0472">Membrane</keyword>
<accession>A3E3R2</accession>
<dbReference type="EMBL" id="DQ864914">
    <property type="protein sequence ID" value="ABI14329.1"/>
    <property type="molecule type" value="mRNA"/>
</dbReference>
<keyword evidence="1" id="KW-0812">Transmembrane</keyword>
<name>A3E3R2_PFIPI</name>
<organism evidence="2">
    <name type="scientific">Pfiesteria piscicida</name>
    <name type="common">Phantom dinoflagellate</name>
    <dbReference type="NCBI Taxonomy" id="71001"/>
    <lineage>
        <taxon>Eukaryota</taxon>
        <taxon>Sar</taxon>
        <taxon>Alveolata</taxon>
        <taxon>Dinophyceae</taxon>
        <taxon>Peridiniales</taxon>
        <taxon>Pfiesteriaceae</taxon>
        <taxon>Pfiesteria</taxon>
    </lineage>
</organism>
<feature type="transmembrane region" description="Helical" evidence="1">
    <location>
        <begin position="89"/>
        <end position="111"/>
    </location>
</feature>